<dbReference type="EMBL" id="JACKWZ010000197">
    <property type="protein sequence ID" value="KAF9412211.1"/>
    <property type="molecule type" value="Genomic_DNA"/>
</dbReference>
<name>A0A835GBH1_SPOEX</name>
<dbReference type="AlphaFoldDB" id="A0A835GBH1"/>
<keyword evidence="3" id="KW-1185">Reference proteome</keyword>
<sequence length="285" mass="30599">MRATKPLVALYAAIYDPVISPAITWEVALSYTAAPASLSSTPSRPSVPRWKVSMIFLHVMRWTSLVALTTATYSRKALFMWSVTPEFTARVGGLTCPLSALVGTGAGFFGSSRDFLKNLLRADSCFVVEELWLVLGSNALRKLPMAFSRLFCWARFSGLVVLACSFAAFSAAAFCCALSDPLGVVGPVAGLIPPVVVVVGSRGVLRAAYLLPFMLALVVLPLIRAARPGEMWTRAPARLEPTQKLMPSFSVSLFMNRATPRSLRPGVPRAAPARNCGMGMALVAD</sequence>
<feature type="transmembrane region" description="Helical" evidence="1">
    <location>
        <begin position="150"/>
        <end position="174"/>
    </location>
</feature>
<accession>A0A835GBH1</accession>
<feature type="transmembrane region" description="Helical" evidence="1">
    <location>
        <begin position="91"/>
        <end position="111"/>
    </location>
</feature>
<dbReference type="Proteomes" id="UP000648187">
    <property type="component" value="Unassembled WGS sequence"/>
</dbReference>
<keyword evidence="1" id="KW-1133">Transmembrane helix</keyword>
<gene>
    <name evidence="2" type="ORF">HW555_009234</name>
</gene>
<evidence type="ECO:0000313" key="3">
    <source>
        <dbReference type="Proteomes" id="UP000648187"/>
    </source>
</evidence>
<proteinExistence type="predicted"/>
<comment type="caution">
    <text evidence="2">The sequence shown here is derived from an EMBL/GenBank/DDBJ whole genome shotgun (WGS) entry which is preliminary data.</text>
</comment>
<feature type="transmembrane region" description="Helical" evidence="1">
    <location>
        <begin position="207"/>
        <end position="226"/>
    </location>
</feature>
<reference evidence="2" key="1">
    <citation type="submission" date="2020-08" db="EMBL/GenBank/DDBJ databases">
        <title>Spodoptera exigua strain:BAW_Kor-Di-RS1 Genome sequencing and assembly.</title>
        <authorList>
            <person name="Kim J."/>
            <person name="Nam H.Y."/>
            <person name="Kwon M."/>
            <person name="Choi J.H."/>
            <person name="Cho S.R."/>
            <person name="Kim G.-H."/>
        </authorList>
    </citation>
    <scope>NUCLEOTIDE SEQUENCE</scope>
    <source>
        <strain evidence="2">BAW_Kor-Di-RS1</strain>
        <tissue evidence="2">Whole-body</tissue>
    </source>
</reference>
<keyword evidence="1" id="KW-0472">Membrane</keyword>
<evidence type="ECO:0000313" key="2">
    <source>
        <dbReference type="EMBL" id="KAF9412211.1"/>
    </source>
</evidence>
<protein>
    <submittedName>
        <fullName evidence="2">Uncharacterized protein</fullName>
    </submittedName>
</protein>
<organism evidence="2 3">
    <name type="scientific">Spodoptera exigua</name>
    <name type="common">Beet armyworm</name>
    <name type="synonym">Noctua fulgens</name>
    <dbReference type="NCBI Taxonomy" id="7107"/>
    <lineage>
        <taxon>Eukaryota</taxon>
        <taxon>Metazoa</taxon>
        <taxon>Ecdysozoa</taxon>
        <taxon>Arthropoda</taxon>
        <taxon>Hexapoda</taxon>
        <taxon>Insecta</taxon>
        <taxon>Pterygota</taxon>
        <taxon>Neoptera</taxon>
        <taxon>Endopterygota</taxon>
        <taxon>Lepidoptera</taxon>
        <taxon>Glossata</taxon>
        <taxon>Ditrysia</taxon>
        <taxon>Noctuoidea</taxon>
        <taxon>Noctuidae</taxon>
        <taxon>Amphipyrinae</taxon>
        <taxon>Spodoptera</taxon>
    </lineage>
</organism>
<keyword evidence="1" id="KW-0812">Transmembrane</keyword>
<evidence type="ECO:0000256" key="1">
    <source>
        <dbReference type="SAM" id="Phobius"/>
    </source>
</evidence>